<accession>A0A2A9P880</accession>
<dbReference type="AlphaFoldDB" id="A0A2A9P880"/>
<gene>
    <name evidence="1" type="ORF">XA68_15431</name>
</gene>
<evidence type="ECO:0000313" key="1">
    <source>
        <dbReference type="EMBL" id="PFH57157.1"/>
    </source>
</evidence>
<protein>
    <submittedName>
        <fullName evidence="1">Uncharacterized protein</fullName>
    </submittedName>
</protein>
<name>A0A2A9P880_OPHUN</name>
<sequence length="156" mass="17211">MLRAVPIILYILVRVPFLPPSPSLLLSRPRLLLFSLRPPPLLDCSPSLSLSLIDSTAFPTTPRRPPPTVSPPFPPQSIALSVNFFAKNTIHPREPHRLGTTYSRQIISNPARLLPIHPRSNFLHTASLASESPRQLALLLHLGGPPKGCDCWHPPP</sequence>
<evidence type="ECO:0000313" key="2">
    <source>
        <dbReference type="Proteomes" id="UP000037136"/>
    </source>
</evidence>
<proteinExistence type="predicted"/>
<dbReference type="EMBL" id="LAZP02000447">
    <property type="protein sequence ID" value="PFH57157.1"/>
    <property type="molecule type" value="Genomic_DNA"/>
</dbReference>
<reference evidence="1 2" key="1">
    <citation type="journal article" date="2015" name="BMC Genomics">
        <title>Gene expression during zombie ant biting behavior reflects the complexity underlying fungal parasitic behavioral manipulation.</title>
        <authorList>
            <person name="de Bekker C."/>
            <person name="Ohm R.A."/>
            <person name="Loreto R.G."/>
            <person name="Sebastian A."/>
            <person name="Albert I."/>
            <person name="Merrow M."/>
            <person name="Brachmann A."/>
            <person name="Hughes D.P."/>
        </authorList>
    </citation>
    <scope>NUCLEOTIDE SEQUENCE [LARGE SCALE GENOMIC DNA]</scope>
    <source>
        <strain evidence="1 2">SC16a</strain>
    </source>
</reference>
<keyword evidence="2" id="KW-1185">Reference proteome</keyword>
<comment type="caution">
    <text evidence="1">The sequence shown here is derived from an EMBL/GenBank/DDBJ whole genome shotgun (WGS) entry which is preliminary data.</text>
</comment>
<organism evidence="1 2">
    <name type="scientific">Ophiocordyceps unilateralis</name>
    <name type="common">Zombie-ant fungus</name>
    <name type="synonym">Torrubia unilateralis</name>
    <dbReference type="NCBI Taxonomy" id="268505"/>
    <lineage>
        <taxon>Eukaryota</taxon>
        <taxon>Fungi</taxon>
        <taxon>Dikarya</taxon>
        <taxon>Ascomycota</taxon>
        <taxon>Pezizomycotina</taxon>
        <taxon>Sordariomycetes</taxon>
        <taxon>Hypocreomycetidae</taxon>
        <taxon>Hypocreales</taxon>
        <taxon>Ophiocordycipitaceae</taxon>
        <taxon>Ophiocordyceps</taxon>
    </lineage>
</organism>
<reference evidence="1 2" key="2">
    <citation type="journal article" date="2017" name="Sci. Rep.">
        <title>Ant-infecting Ophiocordyceps genomes reveal a high diversity of potential behavioral manipulation genes and a possible major role for enterotoxins.</title>
        <authorList>
            <person name="de Bekker C."/>
            <person name="Ohm R.A."/>
            <person name="Evans H.C."/>
            <person name="Brachmann A."/>
            <person name="Hughes D.P."/>
        </authorList>
    </citation>
    <scope>NUCLEOTIDE SEQUENCE [LARGE SCALE GENOMIC DNA]</scope>
    <source>
        <strain evidence="1 2">SC16a</strain>
    </source>
</reference>
<dbReference type="Proteomes" id="UP000037136">
    <property type="component" value="Unassembled WGS sequence"/>
</dbReference>